<dbReference type="Proteomes" id="UP001049176">
    <property type="component" value="Chromosome 8"/>
</dbReference>
<dbReference type="AlphaFoldDB" id="A0A9P7RRC2"/>
<dbReference type="PANTHER" id="PTHR34598">
    <property type="entry name" value="BLL6449 PROTEIN"/>
    <property type="match status" value="1"/>
</dbReference>
<evidence type="ECO:0000256" key="1">
    <source>
        <dbReference type="ARBA" id="ARBA00023604"/>
    </source>
</evidence>
<dbReference type="OrthoDB" id="412788at2759"/>
<dbReference type="KEGG" id="more:E1B28_011928"/>
<dbReference type="PANTHER" id="PTHR34598:SF3">
    <property type="entry name" value="OXIDOREDUCTASE AN1597"/>
    <property type="match status" value="1"/>
</dbReference>
<organism evidence="2 3">
    <name type="scientific">Marasmius oreades</name>
    <name type="common">fairy-ring Marasmius</name>
    <dbReference type="NCBI Taxonomy" id="181124"/>
    <lineage>
        <taxon>Eukaryota</taxon>
        <taxon>Fungi</taxon>
        <taxon>Dikarya</taxon>
        <taxon>Basidiomycota</taxon>
        <taxon>Agaricomycotina</taxon>
        <taxon>Agaricomycetes</taxon>
        <taxon>Agaricomycetidae</taxon>
        <taxon>Agaricales</taxon>
        <taxon>Marasmiineae</taxon>
        <taxon>Marasmiaceae</taxon>
        <taxon>Marasmius</taxon>
    </lineage>
</organism>
<comment type="similarity">
    <text evidence="1">Belongs to the asaB hydroxylase/desaturase family.</text>
</comment>
<protein>
    <recommendedName>
        <fullName evidence="4">Methyltransferase</fullName>
    </recommendedName>
</protein>
<evidence type="ECO:0000313" key="2">
    <source>
        <dbReference type="EMBL" id="KAG7087880.1"/>
    </source>
</evidence>
<dbReference type="NCBIfam" id="NF041278">
    <property type="entry name" value="CmcJ_NvfI_EfuI"/>
    <property type="match status" value="1"/>
</dbReference>
<keyword evidence="3" id="KW-1185">Reference proteome</keyword>
<comment type="caution">
    <text evidence="2">The sequence shown here is derived from an EMBL/GenBank/DDBJ whole genome shotgun (WGS) entry which is preliminary data.</text>
</comment>
<sequence length="303" mass="34678">MSTADTSKIPITLSYFTLPKDGSKPRTYQYQPPAGVPQLNYETVPHPFEIENVRGKEHEFDLDNAGFLFARSPAKHQAFIDDEDIEREYYPESADLIKKLTGASKVVLFDHSKSLVRELQIKEAGAKNVTIYGLAIRRRREGESGTDPKKRIPVSRVHVDQTPKAAVNRVRRHIPPEEAEVLLKHRFQIINLWRPISHPALDWPLALCDFRSVDMKKDFVPVDLVYRDKVGETFGVQWNPKHEWKYLRGMTPEEVVLIKCYDSIDDGTVAALTPHTAFEDPTTPEGSPKRESIELRALVFYDD</sequence>
<name>A0A9P7RRC2_9AGAR</name>
<dbReference type="InterPro" id="IPR044053">
    <property type="entry name" value="AsaB-like"/>
</dbReference>
<proteinExistence type="inferred from homology"/>
<evidence type="ECO:0000313" key="3">
    <source>
        <dbReference type="Proteomes" id="UP001049176"/>
    </source>
</evidence>
<reference evidence="2" key="1">
    <citation type="journal article" date="2021" name="Genome Biol. Evol.">
        <title>The assembled and annotated genome of the fairy-ring fungus Marasmius oreades.</title>
        <authorList>
            <person name="Hiltunen M."/>
            <person name="Ament-Velasquez S.L."/>
            <person name="Johannesson H."/>
        </authorList>
    </citation>
    <scope>NUCLEOTIDE SEQUENCE</scope>
    <source>
        <strain evidence="2">03SP1</strain>
    </source>
</reference>
<accession>A0A9P7RRC2</accession>
<dbReference type="EMBL" id="CM032188">
    <property type="protein sequence ID" value="KAG7087880.1"/>
    <property type="molecule type" value="Genomic_DNA"/>
</dbReference>
<evidence type="ECO:0008006" key="4">
    <source>
        <dbReference type="Google" id="ProtNLM"/>
    </source>
</evidence>
<dbReference type="RefSeq" id="XP_043004351.1">
    <property type="nucleotide sequence ID" value="XM_043156987.1"/>
</dbReference>
<gene>
    <name evidence="2" type="ORF">E1B28_011928</name>
</gene>
<dbReference type="GO" id="GO:0016491">
    <property type="term" value="F:oxidoreductase activity"/>
    <property type="evidence" value="ECO:0007669"/>
    <property type="project" value="InterPro"/>
</dbReference>
<dbReference type="GeneID" id="66081003"/>